<evidence type="ECO:0000256" key="1">
    <source>
        <dbReference type="SAM" id="SignalP"/>
    </source>
</evidence>
<organism evidence="3 4">
    <name type="scientific">Channa striata</name>
    <name type="common">Snakehead murrel</name>
    <name type="synonym">Ophicephalus striatus</name>
    <dbReference type="NCBI Taxonomy" id="64152"/>
    <lineage>
        <taxon>Eukaryota</taxon>
        <taxon>Metazoa</taxon>
        <taxon>Chordata</taxon>
        <taxon>Craniata</taxon>
        <taxon>Vertebrata</taxon>
        <taxon>Euteleostomi</taxon>
        <taxon>Actinopterygii</taxon>
        <taxon>Neopterygii</taxon>
        <taxon>Teleostei</taxon>
        <taxon>Neoteleostei</taxon>
        <taxon>Acanthomorphata</taxon>
        <taxon>Anabantaria</taxon>
        <taxon>Anabantiformes</taxon>
        <taxon>Channoidei</taxon>
        <taxon>Channidae</taxon>
        <taxon>Channa</taxon>
    </lineage>
</organism>
<feature type="domain" description="IgGFc-binding protein N-terminal" evidence="2">
    <location>
        <begin position="116"/>
        <end position="394"/>
    </location>
</feature>
<accession>A0AA88M5T0</accession>
<dbReference type="PANTHER" id="PTHR46534">
    <property type="entry name" value="IGGFC_BINDING DOMAIN-CONTAINING PROTEIN"/>
    <property type="match status" value="1"/>
</dbReference>
<dbReference type="EMBL" id="JAUPFM010000014">
    <property type="protein sequence ID" value="KAK2830492.1"/>
    <property type="molecule type" value="Genomic_DNA"/>
</dbReference>
<reference evidence="3" key="1">
    <citation type="submission" date="2023-07" db="EMBL/GenBank/DDBJ databases">
        <title>Chromosome-level Genome Assembly of Striped Snakehead (Channa striata).</title>
        <authorList>
            <person name="Liu H."/>
        </authorList>
    </citation>
    <scope>NUCLEOTIDE SEQUENCE</scope>
    <source>
        <strain evidence="3">Gz</strain>
        <tissue evidence="3">Muscle</tissue>
    </source>
</reference>
<keyword evidence="1" id="KW-0732">Signal</keyword>
<protein>
    <recommendedName>
        <fullName evidence="2">IgGFc-binding protein N-terminal domain-containing protein</fullName>
    </recommendedName>
</protein>
<dbReference type="PANTHER" id="PTHR46534:SF2">
    <property type="entry name" value="VWFD DOMAIN-CONTAINING PROTEIN"/>
    <property type="match status" value="1"/>
</dbReference>
<evidence type="ECO:0000313" key="3">
    <source>
        <dbReference type="EMBL" id="KAK2830492.1"/>
    </source>
</evidence>
<dbReference type="Proteomes" id="UP001187415">
    <property type="component" value="Unassembled WGS sequence"/>
</dbReference>
<dbReference type="AlphaFoldDB" id="A0AA88M5T0"/>
<sequence>MKGLVYCLMLIGLCSASPAGREFATSFMQNLGNDGRDTRFLVEVTALPSSKGSTKVKVTAMGGIYEKDISPGKTVSFKLPDSVEMTSSTKSRQTVLIEASQDITVMSLSYKPYTADTSVVYPVEEWGTEYLIFTPSSSGRDTFKEFSITNHKEPNTVEIFLQGSVRFQEKYYRRGSKMTMTLQPFETVQIQSKDNLSGTKVVSRLPVAVSSGHSCAQKYTSCNHIYEQLLPVHSWGKEFVIAPLPYHSIFTSLHDSIFVQASQPTKITMNVNGKVQTYPMFAGQTLELYSHWPHAMYLTSDKGIQVLFEFNGGSADILEYFDPFLMTILPTKHFSTSYTVQGQSNFYNSVIVVARNEDVDGIKIDPKPQSANFAWQRLEGTNFSWAEMYYDTGRNFFRYHTPSPHLVSIVMEFLMLMAMDHLRLLI</sequence>
<keyword evidence="4" id="KW-1185">Reference proteome</keyword>
<name>A0AA88M5T0_CHASR</name>
<gene>
    <name evidence="3" type="ORF">Q5P01_018423</name>
</gene>
<feature type="signal peptide" evidence="1">
    <location>
        <begin position="1"/>
        <end position="16"/>
    </location>
</feature>
<feature type="chain" id="PRO_5041710806" description="IgGFc-binding protein N-terminal domain-containing protein" evidence="1">
    <location>
        <begin position="17"/>
        <end position="426"/>
    </location>
</feature>
<proteinExistence type="predicted"/>
<evidence type="ECO:0000313" key="4">
    <source>
        <dbReference type="Proteomes" id="UP001187415"/>
    </source>
</evidence>
<dbReference type="InterPro" id="IPR035234">
    <property type="entry name" value="IgGFc-bd_N"/>
</dbReference>
<evidence type="ECO:0000259" key="2">
    <source>
        <dbReference type="Pfam" id="PF17517"/>
    </source>
</evidence>
<comment type="caution">
    <text evidence="3">The sequence shown here is derived from an EMBL/GenBank/DDBJ whole genome shotgun (WGS) entry which is preliminary data.</text>
</comment>
<dbReference type="Pfam" id="PF17517">
    <property type="entry name" value="IgGFc_binding"/>
    <property type="match status" value="1"/>
</dbReference>